<dbReference type="SUPFAM" id="SSF56112">
    <property type="entry name" value="Protein kinase-like (PK-like)"/>
    <property type="match status" value="1"/>
</dbReference>
<evidence type="ECO:0000256" key="8">
    <source>
        <dbReference type="ARBA" id="ARBA00048679"/>
    </source>
</evidence>
<gene>
    <name evidence="12" type="ORF">EJB05_42492</name>
</gene>
<dbReference type="PANTHER" id="PTHR45707">
    <property type="entry name" value="C2 CALCIUM/LIPID-BINDING PLANT PHOSPHORIBOSYLTRANSFERASE FAMILY PROTEIN"/>
    <property type="match status" value="1"/>
</dbReference>
<dbReference type="FunFam" id="1.10.510.10:FF:001023">
    <property type="entry name" value="Os07g0541700 protein"/>
    <property type="match status" value="1"/>
</dbReference>
<dbReference type="InterPro" id="IPR017441">
    <property type="entry name" value="Protein_kinase_ATP_BS"/>
</dbReference>
<feature type="domain" description="Protein kinase" evidence="11">
    <location>
        <begin position="38"/>
        <end position="213"/>
    </location>
</feature>
<dbReference type="EMBL" id="RWGY01000039">
    <property type="protein sequence ID" value="TVU09052.1"/>
    <property type="molecule type" value="Genomic_DNA"/>
</dbReference>
<feature type="non-terminal residue" evidence="12">
    <location>
        <position position="1"/>
    </location>
</feature>
<dbReference type="InterPro" id="IPR008271">
    <property type="entry name" value="Ser/Thr_kinase_AS"/>
</dbReference>
<dbReference type="GO" id="GO:0005524">
    <property type="term" value="F:ATP binding"/>
    <property type="evidence" value="ECO:0007669"/>
    <property type="project" value="UniProtKB-UniRule"/>
</dbReference>
<keyword evidence="2 10" id="KW-0723">Serine/threonine-protein kinase</keyword>
<dbReference type="Gene3D" id="1.10.510.10">
    <property type="entry name" value="Transferase(Phosphotransferase) domain 1"/>
    <property type="match status" value="1"/>
</dbReference>
<evidence type="ECO:0000256" key="4">
    <source>
        <dbReference type="ARBA" id="ARBA00022741"/>
    </source>
</evidence>
<dbReference type="PROSITE" id="PS50011">
    <property type="entry name" value="PROTEIN_KINASE_DOM"/>
    <property type="match status" value="1"/>
</dbReference>
<keyword evidence="6 9" id="KW-0067">ATP-binding</keyword>
<keyword evidence="4 9" id="KW-0547">Nucleotide-binding</keyword>
<evidence type="ECO:0000256" key="9">
    <source>
        <dbReference type="PROSITE-ProRule" id="PRU10141"/>
    </source>
</evidence>
<evidence type="ECO:0000259" key="11">
    <source>
        <dbReference type="PROSITE" id="PS50011"/>
    </source>
</evidence>
<keyword evidence="3" id="KW-0808">Transferase</keyword>
<protein>
    <recommendedName>
        <fullName evidence="1">non-specific serine/threonine protein kinase</fullName>
        <ecNumber evidence="1">2.7.11.1</ecNumber>
    </recommendedName>
</protein>
<comment type="catalytic activity">
    <reaction evidence="7">
        <text>L-threonyl-[protein] + ATP = O-phospho-L-threonyl-[protein] + ADP + H(+)</text>
        <dbReference type="Rhea" id="RHEA:46608"/>
        <dbReference type="Rhea" id="RHEA-COMP:11060"/>
        <dbReference type="Rhea" id="RHEA-COMP:11605"/>
        <dbReference type="ChEBI" id="CHEBI:15378"/>
        <dbReference type="ChEBI" id="CHEBI:30013"/>
        <dbReference type="ChEBI" id="CHEBI:30616"/>
        <dbReference type="ChEBI" id="CHEBI:61977"/>
        <dbReference type="ChEBI" id="CHEBI:456216"/>
        <dbReference type="EC" id="2.7.11.1"/>
    </reaction>
</comment>
<evidence type="ECO:0000313" key="12">
    <source>
        <dbReference type="EMBL" id="TVU09052.1"/>
    </source>
</evidence>
<evidence type="ECO:0000256" key="1">
    <source>
        <dbReference type="ARBA" id="ARBA00012513"/>
    </source>
</evidence>
<reference evidence="12 13" key="1">
    <citation type="journal article" date="2019" name="Sci. Rep.">
        <title>A high-quality genome of Eragrostis curvula grass provides insights into Poaceae evolution and supports new strategies to enhance forage quality.</title>
        <authorList>
            <person name="Carballo J."/>
            <person name="Santos B.A.C.M."/>
            <person name="Zappacosta D."/>
            <person name="Garbus I."/>
            <person name="Selva J.P."/>
            <person name="Gallo C.A."/>
            <person name="Diaz A."/>
            <person name="Albertini E."/>
            <person name="Caccamo M."/>
            <person name="Echenique V."/>
        </authorList>
    </citation>
    <scope>NUCLEOTIDE SEQUENCE [LARGE SCALE GENOMIC DNA]</scope>
    <source>
        <strain evidence="13">cv. Victoria</strain>
        <tissue evidence="12">Leaf</tissue>
    </source>
</reference>
<dbReference type="AlphaFoldDB" id="A0A5J9TCL3"/>
<name>A0A5J9TCL3_9POAL</name>
<comment type="catalytic activity">
    <reaction evidence="8">
        <text>L-seryl-[protein] + ATP = O-phospho-L-seryl-[protein] + ADP + H(+)</text>
        <dbReference type="Rhea" id="RHEA:17989"/>
        <dbReference type="Rhea" id="RHEA-COMP:9863"/>
        <dbReference type="Rhea" id="RHEA-COMP:11604"/>
        <dbReference type="ChEBI" id="CHEBI:15378"/>
        <dbReference type="ChEBI" id="CHEBI:29999"/>
        <dbReference type="ChEBI" id="CHEBI:30616"/>
        <dbReference type="ChEBI" id="CHEBI:83421"/>
        <dbReference type="ChEBI" id="CHEBI:456216"/>
        <dbReference type="EC" id="2.7.11.1"/>
    </reaction>
</comment>
<dbReference type="SMART" id="SM00220">
    <property type="entry name" value="S_TKc"/>
    <property type="match status" value="1"/>
</dbReference>
<evidence type="ECO:0000256" key="3">
    <source>
        <dbReference type="ARBA" id="ARBA00022679"/>
    </source>
</evidence>
<feature type="binding site" evidence="9">
    <location>
        <position position="65"/>
    </location>
    <ligand>
        <name>ATP</name>
        <dbReference type="ChEBI" id="CHEBI:30616"/>
    </ligand>
</feature>
<evidence type="ECO:0000313" key="13">
    <source>
        <dbReference type="Proteomes" id="UP000324897"/>
    </source>
</evidence>
<evidence type="ECO:0000256" key="7">
    <source>
        <dbReference type="ARBA" id="ARBA00047899"/>
    </source>
</evidence>
<sequence>MSGEAYTAYDVLRGMLHDESKEGGPLPLSLLQAITKNFADEMIVGNGGFAVVYKLDNDEMVAVKKLLETADMDDEQFNKEVQCLMKVRHKNIVRFLGYCADTQGLAMDYEGKHIIADVRNRVLCFEYVPKGSLDKLIFDASIKLEWRVCYRIIKGICEGLHYLHKNHILHLDLKPANILLDDNMVPKIADFGLSKLLEQNKSKVTATILVGTL</sequence>
<dbReference type="GO" id="GO:0004674">
    <property type="term" value="F:protein serine/threonine kinase activity"/>
    <property type="evidence" value="ECO:0007669"/>
    <property type="project" value="UniProtKB-KW"/>
</dbReference>
<comment type="caution">
    <text evidence="12">The sequence shown here is derived from an EMBL/GenBank/DDBJ whole genome shotgun (WGS) entry which is preliminary data.</text>
</comment>
<dbReference type="Pfam" id="PF00069">
    <property type="entry name" value="Pkinase"/>
    <property type="match status" value="1"/>
</dbReference>
<dbReference type="PROSITE" id="PS00108">
    <property type="entry name" value="PROTEIN_KINASE_ST"/>
    <property type="match status" value="1"/>
</dbReference>
<accession>A0A5J9TCL3</accession>
<evidence type="ECO:0000256" key="6">
    <source>
        <dbReference type="ARBA" id="ARBA00022840"/>
    </source>
</evidence>
<organism evidence="12 13">
    <name type="scientific">Eragrostis curvula</name>
    <name type="common">weeping love grass</name>
    <dbReference type="NCBI Taxonomy" id="38414"/>
    <lineage>
        <taxon>Eukaryota</taxon>
        <taxon>Viridiplantae</taxon>
        <taxon>Streptophyta</taxon>
        <taxon>Embryophyta</taxon>
        <taxon>Tracheophyta</taxon>
        <taxon>Spermatophyta</taxon>
        <taxon>Magnoliopsida</taxon>
        <taxon>Liliopsida</taxon>
        <taxon>Poales</taxon>
        <taxon>Poaceae</taxon>
        <taxon>PACMAD clade</taxon>
        <taxon>Chloridoideae</taxon>
        <taxon>Eragrostideae</taxon>
        <taxon>Eragrostidinae</taxon>
        <taxon>Eragrostis</taxon>
    </lineage>
</organism>
<evidence type="ECO:0000256" key="5">
    <source>
        <dbReference type="ARBA" id="ARBA00022777"/>
    </source>
</evidence>
<evidence type="ECO:0000256" key="10">
    <source>
        <dbReference type="RuleBase" id="RU000304"/>
    </source>
</evidence>
<dbReference type="PROSITE" id="PS00107">
    <property type="entry name" value="PROTEIN_KINASE_ATP"/>
    <property type="match status" value="1"/>
</dbReference>
<dbReference type="EC" id="2.7.11.1" evidence="1"/>
<keyword evidence="5" id="KW-0418">Kinase</keyword>
<dbReference type="Gene3D" id="3.30.200.20">
    <property type="entry name" value="Phosphorylase Kinase, domain 1"/>
    <property type="match status" value="1"/>
</dbReference>
<proteinExistence type="inferred from homology"/>
<dbReference type="OrthoDB" id="679259at2759"/>
<evidence type="ECO:0000256" key="2">
    <source>
        <dbReference type="ARBA" id="ARBA00022527"/>
    </source>
</evidence>
<comment type="similarity">
    <text evidence="10">Belongs to the protein kinase superfamily.</text>
</comment>
<dbReference type="InterPro" id="IPR011009">
    <property type="entry name" value="Kinase-like_dom_sf"/>
</dbReference>
<dbReference type="Gramene" id="TVU09052">
    <property type="protein sequence ID" value="TVU09052"/>
    <property type="gene ID" value="EJB05_42492"/>
</dbReference>
<dbReference type="InterPro" id="IPR000719">
    <property type="entry name" value="Prot_kinase_dom"/>
</dbReference>
<keyword evidence="13" id="KW-1185">Reference proteome</keyword>
<dbReference type="Proteomes" id="UP000324897">
    <property type="component" value="Chromosome 3"/>
</dbReference>